<organism evidence="2 3">
    <name type="scientific">Strongylus vulgaris</name>
    <name type="common">Blood worm</name>
    <dbReference type="NCBI Taxonomy" id="40348"/>
    <lineage>
        <taxon>Eukaryota</taxon>
        <taxon>Metazoa</taxon>
        <taxon>Ecdysozoa</taxon>
        <taxon>Nematoda</taxon>
        <taxon>Chromadorea</taxon>
        <taxon>Rhabditida</taxon>
        <taxon>Rhabditina</taxon>
        <taxon>Rhabditomorpha</taxon>
        <taxon>Strongyloidea</taxon>
        <taxon>Strongylidae</taxon>
        <taxon>Strongylus</taxon>
    </lineage>
</organism>
<proteinExistence type="predicted"/>
<keyword evidence="1" id="KW-0732">Signal</keyword>
<gene>
    <name evidence="2" type="ORF">SVUK_LOCUS9090</name>
</gene>
<feature type="chain" id="PRO_5018107869" evidence="1">
    <location>
        <begin position="17"/>
        <end position="112"/>
    </location>
</feature>
<sequence>MFFVFCLLSLLSLTNALNFGCGCSTCPCGSSSYGYGGRAAYGYSGYNGYQSSYASSSYPSGSYYSSYPPGQISGYILRPVGPIKNSGGYAVAGGYNGGSGIPVVHQQYGQIG</sequence>
<protein>
    <submittedName>
        <fullName evidence="2">Uncharacterized protein</fullName>
    </submittedName>
</protein>
<accession>A0A3P7L3X4</accession>
<feature type="signal peptide" evidence="1">
    <location>
        <begin position="1"/>
        <end position="16"/>
    </location>
</feature>
<evidence type="ECO:0000313" key="3">
    <source>
        <dbReference type="Proteomes" id="UP000270094"/>
    </source>
</evidence>
<dbReference type="Proteomes" id="UP000270094">
    <property type="component" value="Unassembled WGS sequence"/>
</dbReference>
<name>A0A3P7L3X4_STRVU</name>
<evidence type="ECO:0000313" key="2">
    <source>
        <dbReference type="EMBL" id="VDM74092.1"/>
    </source>
</evidence>
<evidence type="ECO:0000256" key="1">
    <source>
        <dbReference type="SAM" id="SignalP"/>
    </source>
</evidence>
<dbReference type="AlphaFoldDB" id="A0A3P7L3X4"/>
<dbReference type="EMBL" id="UYYB01034127">
    <property type="protein sequence ID" value="VDM74092.1"/>
    <property type="molecule type" value="Genomic_DNA"/>
</dbReference>
<reference evidence="2 3" key="1">
    <citation type="submission" date="2018-11" db="EMBL/GenBank/DDBJ databases">
        <authorList>
            <consortium name="Pathogen Informatics"/>
        </authorList>
    </citation>
    <scope>NUCLEOTIDE SEQUENCE [LARGE SCALE GENOMIC DNA]</scope>
</reference>
<keyword evidence="3" id="KW-1185">Reference proteome</keyword>